<keyword evidence="4" id="KW-1185">Reference proteome</keyword>
<dbReference type="InterPro" id="IPR051339">
    <property type="entry name" value="DnaJ_subfamily_B"/>
</dbReference>
<dbReference type="GO" id="GO:0051082">
    <property type="term" value="F:unfolded protein binding"/>
    <property type="evidence" value="ECO:0007669"/>
    <property type="project" value="InterPro"/>
</dbReference>
<proteinExistence type="predicted"/>
<dbReference type="SMART" id="SM00271">
    <property type="entry name" value="DnaJ"/>
    <property type="match status" value="1"/>
</dbReference>
<dbReference type="AlphaFoldDB" id="A0A4D6N7B5"/>
<dbReference type="Proteomes" id="UP000501690">
    <property type="component" value="Linkage Group LG10"/>
</dbReference>
<dbReference type="Pfam" id="PF00226">
    <property type="entry name" value="DnaJ"/>
    <property type="match status" value="1"/>
</dbReference>
<dbReference type="InterPro" id="IPR018253">
    <property type="entry name" value="DnaJ_domain_CS"/>
</dbReference>
<evidence type="ECO:0000256" key="1">
    <source>
        <dbReference type="ARBA" id="ARBA00023186"/>
    </source>
</evidence>
<evidence type="ECO:0000313" key="4">
    <source>
        <dbReference type="Proteomes" id="UP000501690"/>
    </source>
</evidence>
<dbReference type="InterPro" id="IPR036869">
    <property type="entry name" value="J_dom_sf"/>
</dbReference>
<dbReference type="Pfam" id="PF01556">
    <property type="entry name" value="DnaJ_C"/>
    <property type="match status" value="1"/>
</dbReference>
<sequence>MTKRKREAETPDVAVDHYKILEVEKDAKEEELRRSYKRLAMKWHPDKNLTNKEEAESMFKKVSEAYEVLSDSHKRALFDCSLMARVAPAAPAAPAASSTQKPLQKAPPIERKLSCTLEELYTGTTKKVNIWRKFGELGGKDEGEVLVVEVKPGWKNGTKIKYLEMGIRVPNMIPADLVFIIEEELHRVYTRVGADLLVTKTISLVEALTGYTVKLVTLDGRNLTVPIDNVIHPEYEEIVENEGLPHHKDPTKKGNLRIRFKITFPPDLTLHQKVEMRKFLTD</sequence>
<dbReference type="PROSITE" id="PS50076">
    <property type="entry name" value="DNAJ_2"/>
    <property type="match status" value="1"/>
</dbReference>
<dbReference type="InterPro" id="IPR002939">
    <property type="entry name" value="DnaJ_C"/>
</dbReference>
<feature type="domain" description="J" evidence="2">
    <location>
        <begin position="16"/>
        <end position="82"/>
    </location>
</feature>
<dbReference type="Gene3D" id="2.60.260.20">
    <property type="entry name" value="Urease metallochaperone UreE, N-terminal domain"/>
    <property type="match status" value="2"/>
</dbReference>
<dbReference type="InterPro" id="IPR001623">
    <property type="entry name" value="DnaJ_domain"/>
</dbReference>
<dbReference type="GO" id="GO:0006457">
    <property type="term" value="P:protein folding"/>
    <property type="evidence" value="ECO:0007669"/>
    <property type="project" value="InterPro"/>
</dbReference>
<dbReference type="FunFam" id="2.60.260.20:FF:000015">
    <property type="entry name" value="Heat shock protein 40"/>
    <property type="match status" value="1"/>
</dbReference>
<dbReference type="PANTHER" id="PTHR24078">
    <property type="entry name" value="DNAJ HOMOLOG SUBFAMILY C MEMBER"/>
    <property type="match status" value="1"/>
</dbReference>
<protein>
    <submittedName>
        <fullName evidence="3">DnaJ-like protein subfamily B member 13</fullName>
    </submittedName>
</protein>
<dbReference type="SUPFAM" id="SSF49493">
    <property type="entry name" value="HSP40/DnaJ peptide-binding domain"/>
    <property type="match status" value="2"/>
</dbReference>
<dbReference type="SUPFAM" id="SSF46565">
    <property type="entry name" value="Chaperone J-domain"/>
    <property type="match status" value="1"/>
</dbReference>
<accession>A0A4D6N7B5</accession>
<dbReference type="CDD" id="cd06257">
    <property type="entry name" value="DnaJ"/>
    <property type="match status" value="1"/>
</dbReference>
<dbReference type="InterPro" id="IPR008971">
    <property type="entry name" value="HSP40/DnaJ_pept-bd"/>
</dbReference>
<dbReference type="PRINTS" id="PR00625">
    <property type="entry name" value="JDOMAIN"/>
</dbReference>
<gene>
    <name evidence="3" type="ORF">DEO72_LG10g932</name>
</gene>
<dbReference type="EMBL" id="CP039354">
    <property type="protein sequence ID" value="QCE09710.1"/>
    <property type="molecule type" value="Genomic_DNA"/>
</dbReference>
<keyword evidence="1" id="KW-0143">Chaperone</keyword>
<dbReference type="FunFam" id="2.60.260.20:FF:000006">
    <property type="entry name" value="DnaJ subfamily B member 13"/>
    <property type="match status" value="1"/>
</dbReference>
<evidence type="ECO:0000259" key="2">
    <source>
        <dbReference type="PROSITE" id="PS50076"/>
    </source>
</evidence>
<organism evidence="3 4">
    <name type="scientific">Vigna unguiculata</name>
    <name type="common">Cowpea</name>
    <dbReference type="NCBI Taxonomy" id="3917"/>
    <lineage>
        <taxon>Eukaryota</taxon>
        <taxon>Viridiplantae</taxon>
        <taxon>Streptophyta</taxon>
        <taxon>Embryophyta</taxon>
        <taxon>Tracheophyta</taxon>
        <taxon>Spermatophyta</taxon>
        <taxon>Magnoliopsida</taxon>
        <taxon>eudicotyledons</taxon>
        <taxon>Gunneridae</taxon>
        <taxon>Pentapetalae</taxon>
        <taxon>rosids</taxon>
        <taxon>fabids</taxon>
        <taxon>Fabales</taxon>
        <taxon>Fabaceae</taxon>
        <taxon>Papilionoideae</taxon>
        <taxon>50 kb inversion clade</taxon>
        <taxon>NPAAA clade</taxon>
        <taxon>indigoferoid/millettioid clade</taxon>
        <taxon>Phaseoleae</taxon>
        <taxon>Vigna</taxon>
    </lineage>
</organism>
<reference evidence="3 4" key="1">
    <citation type="submission" date="2019-04" db="EMBL/GenBank/DDBJ databases">
        <title>An improved genome assembly and genetic linkage map for asparagus bean, Vigna unguiculata ssp. sesquipedialis.</title>
        <authorList>
            <person name="Xia Q."/>
            <person name="Zhang R."/>
            <person name="Dong Y."/>
        </authorList>
    </citation>
    <scope>NUCLEOTIDE SEQUENCE [LARGE SCALE GENOMIC DNA]</scope>
    <source>
        <tissue evidence="3">Leaf</tissue>
    </source>
</reference>
<dbReference type="GO" id="GO:0005829">
    <property type="term" value="C:cytosol"/>
    <property type="evidence" value="ECO:0007669"/>
    <property type="project" value="TreeGrafter"/>
</dbReference>
<dbReference type="CDD" id="cd10747">
    <property type="entry name" value="DnaJ_C"/>
    <property type="match status" value="1"/>
</dbReference>
<dbReference type="GO" id="GO:0051087">
    <property type="term" value="F:protein-folding chaperone binding"/>
    <property type="evidence" value="ECO:0007669"/>
    <property type="project" value="TreeGrafter"/>
</dbReference>
<name>A0A4D6N7B5_VIGUN</name>
<evidence type="ECO:0000313" key="3">
    <source>
        <dbReference type="EMBL" id="QCE09710.1"/>
    </source>
</evidence>
<dbReference type="PROSITE" id="PS00636">
    <property type="entry name" value="DNAJ_1"/>
    <property type="match status" value="1"/>
</dbReference>
<dbReference type="PANTHER" id="PTHR24078:SF529">
    <property type="entry name" value="HEAT-SHOCK PROTEIN DNAJ"/>
    <property type="match status" value="1"/>
</dbReference>
<dbReference type="Gene3D" id="1.10.287.110">
    <property type="entry name" value="DnaJ domain"/>
    <property type="match status" value="1"/>
</dbReference>